<protein>
    <submittedName>
        <fullName evidence="2">SpoIID/LytB domain-containing protein</fullName>
    </submittedName>
</protein>
<gene>
    <name evidence="2" type="ORF">ENV70_01470</name>
</gene>
<dbReference type="NCBIfam" id="TIGR02669">
    <property type="entry name" value="SpoIID_LytB"/>
    <property type="match status" value="1"/>
</dbReference>
<reference evidence="2" key="1">
    <citation type="journal article" date="2020" name="mSystems">
        <title>Genome- and Community-Level Interaction Insights into Carbon Utilization and Element Cycling Functions of Hydrothermarchaeota in Hydrothermal Sediment.</title>
        <authorList>
            <person name="Zhou Z."/>
            <person name="Liu Y."/>
            <person name="Xu W."/>
            <person name="Pan J."/>
            <person name="Luo Z.H."/>
            <person name="Li M."/>
        </authorList>
    </citation>
    <scope>NUCLEOTIDE SEQUENCE [LARGE SCALE GENOMIC DNA]</scope>
    <source>
        <strain evidence="2">SpSt-783</strain>
    </source>
</reference>
<dbReference type="InterPro" id="IPR013486">
    <property type="entry name" value="SpoIID/LytB"/>
</dbReference>
<dbReference type="AlphaFoldDB" id="A0A7C6AFB3"/>
<sequence length="366" mass="41895">MVKWLNIVILCGIYISCIPYVQPKRCQRLIRVAILTGLDSINVSGIKENQYLENYKIKINDSLPVFIKPYGNKVKVNNKFYYGYLEIKKIDNKIWVINILDIEDYLKGVVPCEIGKINERLIEAAKAQAIAARTYAYAHLNNYANLGFDLYATVKDQVYEGLTAEDTLINRAILKTTGLVLTYQGKPIDAKYHSTCGGYTADFNDAWSGNSVPYLKSVECGFCDDSPYSYWKKEMDKKEFFQNLRNNLYQIGISLPDTELIKSLKFKRNSKSKRVVEVIIITNKHNHKIPAYNIRRLFGSEEDPGRLLKSSYFNISVKDNKIIIEGRGYGHGVGMCQFGAMGMAKKGKNYKKILKHYYPGTKINRF</sequence>
<dbReference type="GO" id="GO:0030435">
    <property type="term" value="P:sporulation resulting in formation of a cellular spore"/>
    <property type="evidence" value="ECO:0007669"/>
    <property type="project" value="InterPro"/>
</dbReference>
<name>A0A7C6AFB3_UNCW3</name>
<accession>A0A7C6AFB3</accession>
<dbReference type="Pfam" id="PF08486">
    <property type="entry name" value="SpoIID"/>
    <property type="match status" value="1"/>
</dbReference>
<evidence type="ECO:0000259" key="1">
    <source>
        <dbReference type="Pfam" id="PF08486"/>
    </source>
</evidence>
<proteinExistence type="predicted"/>
<dbReference type="EMBL" id="DTHJ01000033">
    <property type="protein sequence ID" value="HHS62272.1"/>
    <property type="molecule type" value="Genomic_DNA"/>
</dbReference>
<organism evidence="2">
    <name type="scientific">candidate division WOR-3 bacterium</name>
    <dbReference type="NCBI Taxonomy" id="2052148"/>
    <lineage>
        <taxon>Bacteria</taxon>
        <taxon>Bacteria division WOR-3</taxon>
    </lineage>
</organism>
<dbReference type="InterPro" id="IPR013693">
    <property type="entry name" value="SpoIID/LytB_N"/>
</dbReference>
<evidence type="ECO:0000313" key="2">
    <source>
        <dbReference type="EMBL" id="HHS62272.1"/>
    </source>
</evidence>
<dbReference type="PANTHER" id="PTHR30032:SF4">
    <property type="entry name" value="AMIDASE ENHANCER"/>
    <property type="match status" value="1"/>
</dbReference>
<dbReference type="GO" id="GO:0030288">
    <property type="term" value="C:outer membrane-bounded periplasmic space"/>
    <property type="evidence" value="ECO:0007669"/>
    <property type="project" value="TreeGrafter"/>
</dbReference>
<dbReference type="PANTHER" id="PTHR30032">
    <property type="entry name" value="N-ACETYLMURAMOYL-L-ALANINE AMIDASE-RELATED"/>
    <property type="match status" value="1"/>
</dbReference>
<feature type="domain" description="Sporulation stage II protein D amidase enhancer LytB N-terminal" evidence="1">
    <location>
        <begin position="92"/>
        <end position="183"/>
    </location>
</feature>
<dbReference type="InterPro" id="IPR051922">
    <property type="entry name" value="Bact_Sporulation_Assoc"/>
</dbReference>
<comment type="caution">
    <text evidence="2">The sequence shown here is derived from an EMBL/GenBank/DDBJ whole genome shotgun (WGS) entry which is preliminary data.</text>
</comment>